<gene>
    <name evidence="1" type="ORF">OMM_05345</name>
</gene>
<accession>A0A1V1NWW9</accession>
<dbReference type="AlphaFoldDB" id="A0A1V1NWW9"/>
<proteinExistence type="predicted"/>
<protein>
    <submittedName>
        <fullName evidence="1">Uncharacterized protein</fullName>
    </submittedName>
</protein>
<dbReference type="Proteomes" id="UP000189670">
    <property type="component" value="Unassembled WGS sequence"/>
</dbReference>
<name>A0A1V1NWW9_9BACT</name>
<sequence>MGSELINIVYRKQYVEEPDGQWQGYKDTDQERAWGVTGWSRRAFMSTLFDWTTANAIIPTEDTDPTHIGLKKIDRSTVSEIIEIASQGSYIHQQYDNANSGLNPLGIATDAVPFDINPALLNPESVITATHFEQVYERALEAMENARAVFDYANNIKNRIREVTVSEKEFTDQVIDQDREYRNQLIEMYGTPYEGTIGPGKAYPAGYKGPDYYFYSYIDVNEVSEKTVPPPSKDMMINFYPQSKLHVGSVDETYNDLPSAFFPFF</sequence>
<evidence type="ECO:0000313" key="2">
    <source>
        <dbReference type="Proteomes" id="UP000189670"/>
    </source>
</evidence>
<comment type="caution">
    <text evidence="1">The sequence shown here is derived from an EMBL/GenBank/DDBJ whole genome shotgun (WGS) entry which is preliminary data.</text>
</comment>
<organism evidence="1 2">
    <name type="scientific">Candidatus Magnetoglobus multicellularis str. Araruama</name>
    <dbReference type="NCBI Taxonomy" id="890399"/>
    <lineage>
        <taxon>Bacteria</taxon>
        <taxon>Pseudomonadati</taxon>
        <taxon>Thermodesulfobacteriota</taxon>
        <taxon>Desulfobacteria</taxon>
        <taxon>Desulfobacterales</taxon>
        <taxon>Desulfobacteraceae</taxon>
        <taxon>Candidatus Magnetoglobus</taxon>
    </lineage>
</organism>
<reference evidence="2" key="1">
    <citation type="submission" date="2012-11" db="EMBL/GenBank/DDBJ databases">
        <authorList>
            <person name="Lucero-Rivera Y.E."/>
            <person name="Tovar-Ramirez D."/>
        </authorList>
    </citation>
    <scope>NUCLEOTIDE SEQUENCE [LARGE SCALE GENOMIC DNA]</scope>
    <source>
        <strain evidence="2">Araruama</strain>
    </source>
</reference>
<evidence type="ECO:0000313" key="1">
    <source>
        <dbReference type="EMBL" id="ETR67054.1"/>
    </source>
</evidence>
<dbReference type="EMBL" id="ATBP01001584">
    <property type="protein sequence ID" value="ETR67054.1"/>
    <property type="molecule type" value="Genomic_DNA"/>
</dbReference>